<sequence length="71" mass="8259">MRRHSPAPAAGEGPVTWLTAADISRLWHLPQGSVYRLASERRWRRRSRGGRTYYHGTDVTSALQRREQRQT</sequence>
<name>A0A6G4WUG9_9ACTN</name>
<reference evidence="2 3" key="1">
    <citation type="submission" date="2020-02" db="EMBL/GenBank/DDBJ databases">
        <title>Whole-genome analyses of novel actinobacteria.</title>
        <authorList>
            <person name="Sahin N."/>
            <person name="Tatar D."/>
        </authorList>
    </citation>
    <scope>NUCLEOTIDE SEQUENCE [LARGE SCALE GENOMIC DNA]</scope>
    <source>
        <strain evidence="2 3">SB3404</strain>
    </source>
</reference>
<feature type="region of interest" description="Disordered" evidence="1">
    <location>
        <begin position="46"/>
        <end position="71"/>
    </location>
</feature>
<dbReference type="AlphaFoldDB" id="A0A6G4WUG9"/>
<evidence type="ECO:0000256" key="1">
    <source>
        <dbReference type="SAM" id="MobiDB-lite"/>
    </source>
</evidence>
<accession>A0A6G4WUG9</accession>
<organism evidence="2 3">
    <name type="scientific">Streptomyces boncukensis</name>
    <dbReference type="NCBI Taxonomy" id="2711219"/>
    <lineage>
        <taxon>Bacteria</taxon>
        <taxon>Bacillati</taxon>
        <taxon>Actinomycetota</taxon>
        <taxon>Actinomycetes</taxon>
        <taxon>Kitasatosporales</taxon>
        <taxon>Streptomycetaceae</taxon>
        <taxon>Streptomyces</taxon>
    </lineage>
</organism>
<keyword evidence="3" id="KW-1185">Reference proteome</keyword>
<dbReference type="EMBL" id="JAAKZZ010000086">
    <property type="protein sequence ID" value="NGO68929.1"/>
    <property type="molecule type" value="Genomic_DNA"/>
</dbReference>
<evidence type="ECO:0000313" key="2">
    <source>
        <dbReference type="EMBL" id="NGO68929.1"/>
    </source>
</evidence>
<comment type="caution">
    <text evidence="2">The sequence shown here is derived from an EMBL/GenBank/DDBJ whole genome shotgun (WGS) entry which is preliminary data.</text>
</comment>
<evidence type="ECO:0000313" key="3">
    <source>
        <dbReference type="Proteomes" id="UP000477722"/>
    </source>
</evidence>
<dbReference type="Proteomes" id="UP000477722">
    <property type="component" value="Unassembled WGS sequence"/>
</dbReference>
<proteinExistence type="predicted"/>
<protein>
    <recommendedName>
        <fullName evidence="4">Helix-turn-helix domain-containing protein</fullName>
    </recommendedName>
</protein>
<gene>
    <name evidence="2" type="ORF">G5C65_11295</name>
</gene>
<evidence type="ECO:0008006" key="4">
    <source>
        <dbReference type="Google" id="ProtNLM"/>
    </source>
</evidence>